<keyword evidence="1" id="KW-0560">Oxidoreductase</keyword>
<dbReference type="SUPFAM" id="SSF51735">
    <property type="entry name" value="NAD(P)-binding Rossmann-fold domains"/>
    <property type="match status" value="1"/>
</dbReference>
<dbReference type="InterPro" id="IPR002347">
    <property type="entry name" value="SDR_fam"/>
</dbReference>
<dbReference type="GO" id="GO:0016491">
    <property type="term" value="F:oxidoreductase activity"/>
    <property type="evidence" value="ECO:0007669"/>
    <property type="project" value="UniProtKB-KW"/>
</dbReference>
<dbReference type="OrthoDB" id="191139at2759"/>
<protein>
    <submittedName>
        <fullName evidence="2">Uncharacterized protein</fullName>
    </submittedName>
</protein>
<accession>A0A9N9TSU2</accession>
<proteinExistence type="predicted"/>
<dbReference type="Pfam" id="PF00106">
    <property type="entry name" value="adh_short"/>
    <property type="match status" value="1"/>
</dbReference>
<dbReference type="PANTHER" id="PTHR43157">
    <property type="entry name" value="PHOSPHATIDYLINOSITOL-GLYCAN BIOSYNTHESIS CLASS F PROTEIN-RELATED"/>
    <property type="match status" value="1"/>
</dbReference>
<dbReference type="InterPro" id="IPR036291">
    <property type="entry name" value="NAD(P)-bd_dom_sf"/>
</dbReference>
<dbReference type="Gene3D" id="3.40.50.720">
    <property type="entry name" value="NAD(P)-binding Rossmann-like Domain"/>
    <property type="match status" value="1"/>
</dbReference>
<dbReference type="AlphaFoldDB" id="A0A9N9TSU2"/>
<dbReference type="EMBL" id="OU900096">
    <property type="protein sequence ID" value="CAG9859816.1"/>
    <property type="molecule type" value="Genomic_DNA"/>
</dbReference>
<keyword evidence="3" id="KW-1185">Reference proteome</keyword>
<dbReference type="PRINTS" id="PR00081">
    <property type="entry name" value="GDHRDH"/>
</dbReference>
<name>A0A9N9TSU2_PHYSR</name>
<evidence type="ECO:0000313" key="3">
    <source>
        <dbReference type="Proteomes" id="UP001153712"/>
    </source>
</evidence>
<sequence>MSLITIILCLLILCLLIYLIVYFKFGYVESDNYVCLVGKTALVTGGSSGLGYEIVLSLASRGCRVIIADKIIEESVKDGIISATDNNNIILEQIDFTSFKSIRNFCEKLKRSETKLDILINNVGIGKAPETPSEDGLNQTFQINYYGPFLLTHLLIDLLKKSDDARIVFTTSVASFMHKMTPASVTSNDIVIPQYRMFDYANAKFLTVVSSDIFANKLKKFNIACNTYHPGVARTTFFRNTRKNLNYASFTDLFAFAGISFLRIFVGVPPEKAIQACINLATSKKFKNTTGIFFGKYFPDLKPALSSDKNFCTKVWSASEKIVKLEHHEMI</sequence>
<evidence type="ECO:0000256" key="1">
    <source>
        <dbReference type="ARBA" id="ARBA00023002"/>
    </source>
</evidence>
<dbReference type="Proteomes" id="UP001153712">
    <property type="component" value="Chromosome 3"/>
</dbReference>
<organism evidence="2 3">
    <name type="scientific">Phyllotreta striolata</name>
    <name type="common">Striped flea beetle</name>
    <name type="synonym">Crioceris striolata</name>
    <dbReference type="NCBI Taxonomy" id="444603"/>
    <lineage>
        <taxon>Eukaryota</taxon>
        <taxon>Metazoa</taxon>
        <taxon>Ecdysozoa</taxon>
        <taxon>Arthropoda</taxon>
        <taxon>Hexapoda</taxon>
        <taxon>Insecta</taxon>
        <taxon>Pterygota</taxon>
        <taxon>Neoptera</taxon>
        <taxon>Endopterygota</taxon>
        <taxon>Coleoptera</taxon>
        <taxon>Polyphaga</taxon>
        <taxon>Cucujiformia</taxon>
        <taxon>Chrysomeloidea</taxon>
        <taxon>Chrysomelidae</taxon>
        <taxon>Galerucinae</taxon>
        <taxon>Alticini</taxon>
        <taxon>Phyllotreta</taxon>
    </lineage>
</organism>
<reference evidence="2" key="1">
    <citation type="submission" date="2022-01" db="EMBL/GenBank/DDBJ databases">
        <authorList>
            <person name="King R."/>
        </authorList>
    </citation>
    <scope>NUCLEOTIDE SEQUENCE</scope>
</reference>
<gene>
    <name evidence="2" type="ORF">PHYEVI_LOCUS6179</name>
</gene>
<dbReference type="PANTHER" id="PTHR43157:SF31">
    <property type="entry name" value="PHOSPHATIDYLINOSITOL-GLYCAN BIOSYNTHESIS CLASS F PROTEIN"/>
    <property type="match status" value="1"/>
</dbReference>
<evidence type="ECO:0000313" key="2">
    <source>
        <dbReference type="EMBL" id="CAG9859816.1"/>
    </source>
</evidence>